<sequence length="211" mass="23117">MNYDLNADDNGTNPRRQSPYSQFNPSYSSSMSSPPNQPFVHQIKDGPHNARGIHRPDTPGSHGRTNQFTTMSSSSDVYQSGWQYSQDQQLNSRGFGLAGRLSLYPTTLDTGSRHFPEQGDAAVHSTAGSINSWPSDSYNDANEERHVVNARIHESSSGPHFDPSLPSEWASNVVIQTGEVSTGINTDTTESMRDWSASGGEEPSYGTDFNK</sequence>
<reference evidence="2" key="1">
    <citation type="journal article" date="2020" name="Stud. Mycol.">
        <title>101 Dothideomycetes genomes: a test case for predicting lifestyles and emergence of pathogens.</title>
        <authorList>
            <person name="Haridas S."/>
            <person name="Albert R."/>
            <person name="Binder M."/>
            <person name="Bloem J."/>
            <person name="Labutti K."/>
            <person name="Salamov A."/>
            <person name="Andreopoulos B."/>
            <person name="Baker S."/>
            <person name="Barry K."/>
            <person name="Bills G."/>
            <person name="Bluhm B."/>
            <person name="Cannon C."/>
            <person name="Castanera R."/>
            <person name="Culley D."/>
            <person name="Daum C."/>
            <person name="Ezra D."/>
            <person name="Gonzalez J."/>
            <person name="Henrissat B."/>
            <person name="Kuo A."/>
            <person name="Liang C."/>
            <person name="Lipzen A."/>
            <person name="Lutzoni F."/>
            <person name="Magnuson J."/>
            <person name="Mondo S."/>
            <person name="Nolan M."/>
            <person name="Ohm R."/>
            <person name="Pangilinan J."/>
            <person name="Park H.-J."/>
            <person name="Ramirez L."/>
            <person name="Alfaro M."/>
            <person name="Sun H."/>
            <person name="Tritt A."/>
            <person name="Yoshinaga Y."/>
            <person name="Zwiers L.-H."/>
            <person name="Turgeon B."/>
            <person name="Goodwin S."/>
            <person name="Spatafora J."/>
            <person name="Crous P."/>
            <person name="Grigoriev I."/>
        </authorList>
    </citation>
    <scope>NUCLEOTIDE SEQUENCE</scope>
    <source>
        <strain evidence="2">CBS 207.26</strain>
    </source>
</reference>
<feature type="compositionally biased region" description="Polar residues" evidence="1">
    <location>
        <begin position="180"/>
        <end position="189"/>
    </location>
</feature>
<proteinExistence type="predicted"/>
<dbReference type="Proteomes" id="UP000800200">
    <property type="component" value="Unassembled WGS sequence"/>
</dbReference>
<dbReference type="EMBL" id="ML994626">
    <property type="protein sequence ID" value="KAF2187836.1"/>
    <property type="molecule type" value="Genomic_DNA"/>
</dbReference>
<keyword evidence="3" id="KW-1185">Reference proteome</keyword>
<evidence type="ECO:0000313" key="2">
    <source>
        <dbReference type="EMBL" id="KAF2187836.1"/>
    </source>
</evidence>
<feature type="region of interest" description="Disordered" evidence="1">
    <location>
        <begin position="180"/>
        <end position="211"/>
    </location>
</feature>
<evidence type="ECO:0000313" key="3">
    <source>
        <dbReference type="Proteomes" id="UP000800200"/>
    </source>
</evidence>
<feature type="compositionally biased region" description="Low complexity" evidence="1">
    <location>
        <begin position="18"/>
        <end position="34"/>
    </location>
</feature>
<feature type="region of interest" description="Disordered" evidence="1">
    <location>
        <begin position="111"/>
        <end position="140"/>
    </location>
</feature>
<protein>
    <submittedName>
        <fullName evidence="2">Uncharacterized protein</fullName>
    </submittedName>
</protein>
<feature type="region of interest" description="Disordered" evidence="1">
    <location>
        <begin position="1"/>
        <end position="74"/>
    </location>
</feature>
<feature type="compositionally biased region" description="Polar residues" evidence="1">
    <location>
        <begin position="63"/>
        <end position="74"/>
    </location>
</feature>
<name>A0A6A6EDE5_9PEZI</name>
<gene>
    <name evidence="2" type="ORF">K469DRAFT_685705</name>
</gene>
<accession>A0A6A6EDE5</accession>
<dbReference type="AlphaFoldDB" id="A0A6A6EDE5"/>
<organism evidence="2 3">
    <name type="scientific">Zopfia rhizophila CBS 207.26</name>
    <dbReference type="NCBI Taxonomy" id="1314779"/>
    <lineage>
        <taxon>Eukaryota</taxon>
        <taxon>Fungi</taxon>
        <taxon>Dikarya</taxon>
        <taxon>Ascomycota</taxon>
        <taxon>Pezizomycotina</taxon>
        <taxon>Dothideomycetes</taxon>
        <taxon>Dothideomycetes incertae sedis</taxon>
        <taxon>Zopfiaceae</taxon>
        <taxon>Zopfia</taxon>
    </lineage>
</organism>
<evidence type="ECO:0000256" key="1">
    <source>
        <dbReference type="SAM" id="MobiDB-lite"/>
    </source>
</evidence>
<feature type="compositionally biased region" description="Polar residues" evidence="1">
    <location>
        <begin position="126"/>
        <end position="140"/>
    </location>
</feature>